<comment type="caution">
    <text evidence="1">The sequence shown here is derived from an EMBL/GenBank/DDBJ whole genome shotgun (WGS) entry which is preliminary data.</text>
</comment>
<name>A0AAD3XQB3_NEPGR</name>
<reference evidence="1" key="1">
    <citation type="submission" date="2023-05" db="EMBL/GenBank/DDBJ databases">
        <title>Nepenthes gracilis genome sequencing.</title>
        <authorList>
            <person name="Fukushima K."/>
        </authorList>
    </citation>
    <scope>NUCLEOTIDE SEQUENCE</scope>
    <source>
        <strain evidence="1">SING2019-196</strain>
    </source>
</reference>
<dbReference type="EMBL" id="BSYO01000012">
    <property type="protein sequence ID" value="GMH13108.1"/>
    <property type="molecule type" value="Genomic_DNA"/>
</dbReference>
<dbReference type="Proteomes" id="UP001279734">
    <property type="component" value="Unassembled WGS sequence"/>
</dbReference>
<evidence type="ECO:0000313" key="1">
    <source>
        <dbReference type="EMBL" id="GMH13108.1"/>
    </source>
</evidence>
<evidence type="ECO:0000313" key="2">
    <source>
        <dbReference type="Proteomes" id="UP001279734"/>
    </source>
</evidence>
<dbReference type="AlphaFoldDB" id="A0AAD3XQB3"/>
<keyword evidence="2" id="KW-1185">Reference proteome</keyword>
<gene>
    <name evidence="1" type="ORF">Nepgr_014949</name>
</gene>
<proteinExistence type="predicted"/>
<sequence length="92" mass="10345">MNSPETPDRPRVDSIATLTVTRTPVTRRDAAAKEAGEVQERANCNSMSLGSLITSRKDECECERMRLLAYTECVVNKWLVREGTDRISSLKE</sequence>
<organism evidence="1 2">
    <name type="scientific">Nepenthes gracilis</name>
    <name type="common">Slender pitcher plant</name>
    <dbReference type="NCBI Taxonomy" id="150966"/>
    <lineage>
        <taxon>Eukaryota</taxon>
        <taxon>Viridiplantae</taxon>
        <taxon>Streptophyta</taxon>
        <taxon>Embryophyta</taxon>
        <taxon>Tracheophyta</taxon>
        <taxon>Spermatophyta</taxon>
        <taxon>Magnoliopsida</taxon>
        <taxon>eudicotyledons</taxon>
        <taxon>Gunneridae</taxon>
        <taxon>Pentapetalae</taxon>
        <taxon>Caryophyllales</taxon>
        <taxon>Nepenthaceae</taxon>
        <taxon>Nepenthes</taxon>
    </lineage>
</organism>
<accession>A0AAD3XQB3</accession>
<protein>
    <submittedName>
        <fullName evidence="1">Uncharacterized protein</fullName>
    </submittedName>
</protein>